<dbReference type="AlphaFoldDB" id="A0ABD4TEY5"/>
<organism evidence="2 3">
    <name type="scientific">Methanoculleus oceani</name>
    <dbReference type="NCBI Taxonomy" id="2184756"/>
    <lineage>
        <taxon>Archaea</taxon>
        <taxon>Methanobacteriati</taxon>
        <taxon>Methanobacteriota</taxon>
        <taxon>Stenosarchaea group</taxon>
        <taxon>Methanomicrobia</taxon>
        <taxon>Methanomicrobiales</taxon>
        <taxon>Methanomicrobiaceae</taxon>
        <taxon>Methanoculleus</taxon>
    </lineage>
</organism>
<evidence type="ECO:0000313" key="3">
    <source>
        <dbReference type="Proteomes" id="UP001523230"/>
    </source>
</evidence>
<reference evidence="2 3" key="1">
    <citation type="submission" date="2018-05" db="EMBL/GenBank/DDBJ databases">
        <title>Isolation and characterization of genus Methanoculleus species and their viruses from deep sea marine sediment offshore southwestern Taiwan.</title>
        <authorList>
            <person name="Wei W.-H."/>
            <person name="Chen W.-C."/>
            <person name="Lai M.-C."/>
            <person name="Chen S.-C."/>
        </authorList>
    </citation>
    <scope>NUCLEOTIDE SEQUENCE [LARGE SCALE GENOMIC DNA]</scope>
    <source>
        <strain evidence="2 3">CWC-02</strain>
    </source>
</reference>
<dbReference type="PROSITE" id="PS00101">
    <property type="entry name" value="HEXAPEP_TRANSFERASES"/>
    <property type="match status" value="1"/>
</dbReference>
<dbReference type="CDD" id="cd04647">
    <property type="entry name" value="LbH_MAT_like"/>
    <property type="match status" value="1"/>
</dbReference>
<keyword evidence="1" id="KW-0808">Transferase</keyword>
<dbReference type="GO" id="GO:0016740">
    <property type="term" value="F:transferase activity"/>
    <property type="evidence" value="ECO:0007669"/>
    <property type="project" value="UniProtKB-KW"/>
</dbReference>
<accession>A0ABD4TEY5</accession>
<dbReference type="Proteomes" id="UP001523230">
    <property type="component" value="Unassembled WGS sequence"/>
</dbReference>
<protein>
    <submittedName>
        <fullName evidence="2">Transacetylase</fullName>
    </submittedName>
</protein>
<dbReference type="InterPro" id="IPR018357">
    <property type="entry name" value="Hexapep_transf_CS"/>
</dbReference>
<dbReference type="InterPro" id="IPR001451">
    <property type="entry name" value="Hexapep"/>
</dbReference>
<keyword evidence="3" id="KW-1185">Reference proteome</keyword>
<dbReference type="PANTHER" id="PTHR23416">
    <property type="entry name" value="SIALIC ACID SYNTHASE-RELATED"/>
    <property type="match status" value="1"/>
</dbReference>
<dbReference type="EMBL" id="QFDM01000002">
    <property type="protein sequence ID" value="MCM2466078.1"/>
    <property type="molecule type" value="Genomic_DNA"/>
</dbReference>
<dbReference type="Pfam" id="PF00132">
    <property type="entry name" value="Hexapep"/>
    <property type="match status" value="1"/>
</dbReference>
<dbReference type="InterPro" id="IPR011004">
    <property type="entry name" value="Trimer_LpxA-like_sf"/>
</dbReference>
<dbReference type="Gene3D" id="2.160.10.10">
    <property type="entry name" value="Hexapeptide repeat proteins"/>
    <property type="match status" value="1"/>
</dbReference>
<dbReference type="RefSeq" id="WP_250987341.1">
    <property type="nucleotide sequence ID" value="NZ_QFDM01000002.1"/>
</dbReference>
<dbReference type="InterPro" id="IPR051159">
    <property type="entry name" value="Hexapeptide_acetyltransf"/>
</dbReference>
<dbReference type="SUPFAM" id="SSF51161">
    <property type="entry name" value="Trimeric LpxA-like enzymes"/>
    <property type="match status" value="1"/>
</dbReference>
<name>A0ABD4TEY5_9EURY</name>
<sequence>MSKSIKMHIVMGLKRILLRREGVIINNNCTFSGVNFLGTAVIEPYCRLTGDPIITIGDHFYMNANCHLLGEITIGKHVQIGPQTVVWGRDHGLKKDVLIQAQPHNKKPIHIGDDAWIGAHVTILKGVHIGKGAVIGAGSVVTKDIPEHAIAVGNPARVIKYRS</sequence>
<proteinExistence type="predicted"/>
<comment type="caution">
    <text evidence="2">The sequence shown here is derived from an EMBL/GenBank/DDBJ whole genome shotgun (WGS) entry which is preliminary data.</text>
</comment>
<evidence type="ECO:0000313" key="2">
    <source>
        <dbReference type="EMBL" id="MCM2466078.1"/>
    </source>
</evidence>
<gene>
    <name evidence="2" type="ORF">DIC75_07060</name>
</gene>
<evidence type="ECO:0000256" key="1">
    <source>
        <dbReference type="ARBA" id="ARBA00022679"/>
    </source>
</evidence>